<evidence type="ECO:0000313" key="1">
    <source>
        <dbReference type="EMBL" id="BAS93165.1"/>
    </source>
</evidence>
<feature type="non-terminal residue" evidence="1">
    <location>
        <position position="1"/>
    </location>
</feature>
<dbReference type="Proteomes" id="UP000059680">
    <property type="component" value="Chromosome 5"/>
</dbReference>
<dbReference type="InParanoid" id="A0A0P0WKF2"/>
<sequence length="86" mass="10035">VHGELAAVDPAAPIKEIRCCAWRTKIGRPWEIVLCIYDFPQHRRSPCTKQFQFNHVLRHLFLIHQRKLSILDRACSSRPILSSWAT</sequence>
<dbReference type="AlphaFoldDB" id="A0A0P0WKF2"/>
<reference evidence="1 2" key="3">
    <citation type="journal article" date="2013" name="Rice">
        <title>Improvement of the Oryza sativa Nipponbare reference genome using next generation sequence and optical map data.</title>
        <authorList>
            <person name="Kawahara Y."/>
            <person name="de la Bastide M."/>
            <person name="Hamilton J.P."/>
            <person name="Kanamori H."/>
            <person name="McCombie W.R."/>
            <person name="Ouyang S."/>
            <person name="Schwartz D.C."/>
            <person name="Tanaka T."/>
            <person name="Wu J."/>
            <person name="Zhou S."/>
            <person name="Childs K.L."/>
            <person name="Davidson R.M."/>
            <person name="Lin H."/>
            <person name="Quesada-Ocampo L."/>
            <person name="Vaillancourt B."/>
            <person name="Sakai H."/>
            <person name="Lee S.S."/>
            <person name="Kim J."/>
            <person name="Numa H."/>
            <person name="Itoh T."/>
            <person name="Buell C.R."/>
            <person name="Matsumoto T."/>
        </authorList>
    </citation>
    <scope>NUCLEOTIDE SEQUENCE [LARGE SCALE GENOMIC DNA]</scope>
    <source>
        <strain evidence="2">cv. Nipponbare</strain>
    </source>
</reference>
<proteinExistence type="predicted"/>
<dbReference type="Gramene" id="Os05t0291600-01">
    <property type="protein sequence ID" value="Os05t0291600-01"/>
    <property type="gene ID" value="Os05g0291600"/>
</dbReference>
<accession>A0A0P0WKF2</accession>
<reference evidence="1 2" key="2">
    <citation type="journal article" date="2013" name="Plant Cell Physiol.">
        <title>Rice Annotation Project Database (RAP-DB): an integrative and interactive database for rice genomics.</title>
        <authorList>
            <person name="Sakai H."/>
            <person name="Lee S.S."/>
            <person name="Tanaka T."/>
            <person name="Numa H."/>
            <person name="Kim J."/>
            <person name="Kawahara Y."/>
            <person name="Wakimoto H."/>
            <person name="Yang C.C."/>
            <person name="Iwamoto M."/>
            <person name="Abe T."/>
            <person name="Yamada Y."/>
            <person name="Muto A."/>
            <person name="Inokuchi H."/>
            <person name="Ikemura T."/>
            <person name="Matsumoto T."/>
            <person name="Sasaki T."/>
            <person name="Itoh T."/>
        </authorList>
    </citation>
    <scope>NUCLEOTIDE SEQUENCE [LARGE SCALE GENOMIC DNA]</scope>
    <source>
        <strain evidence="2">cv. Nipponbare</strain>
    </source>
</reference>
<name>A0A0P0WKF2_ORYSJ</name>
<dbReference type="EMBL" id="AP014961">
    <property type="protein sequence ID" value="BAS93165.1"/>
    <property type="molecule type" value="Genomic_DNA"/>
</dbReference>
<gene>
    <name evidence="1" type="ordered locus">Os05g0291600</name>
    <name evidence="1" type="ORF">OSNPB_050291600</name>
</gene>
<keyword evidence="2" id="KW-1185">Reference proteome</keyword>
<reference evidence="2" key="1">
    <citation type="journal article" date="2005" name="Nature">
        <title>The map-based sequence of the rice genome.</title>
        <authorList>
            <consortium name="International rice genome sequencing project (IRGSP)"/>
            <person name="Matsumoto T."/>
            <person name="Wu J."/>
            <person name="Kanamori H."/>
            <person name="Katayose Y."/>
            <person name="Fujisawa M."/>
            <person name="Namiki N."/>
            <person name="Mizuno H."/>
            <person name="Yamamoto K."/>
            <person name="Antonio B.A."/>
            <person name="Baba T."/>
            <person name="Sakata K."/>
            <person name="Nagamura Y."/>
            <person name="Aoki H."/>
            <person name="Arikawa K."/>
            <person name="Arita K."/>
            <person name="Bito T."/>
            <person name="Chiden Y."/>
            <person name="Fujitsuka N."/>
            <person name="Fukunaka R."/>
            <person name="Hamada M."/>
            <person name="Harada C."/>
            <person name="Hayashi A."/>
            <person name="Hijishita S."/>
            <person name="Honda M."/>
            <person name="Hosokawa S."/>
            <person name="Ichikawa Y."/>
            <person name="Idonuma A."/>
            <person name="Iijima M."/>
            <person name="Ikeda M."/>
            <person name="Ikeno M."/>
            <person name="Ito K."/>
            <person name="Ito S."/>
            <person name="Ito T."/>
            <person name="Ito Y."/>
            <person name="Ito Y."/>
            <person name="Iwabuchi A."/>
            <person name="Kamiya K."/>
            <person name="Karasawa W."/>
            <person name="Kurita K."/>
            <person name="Katagiri S."/>
            <person name="Kikuta A."/>
            <person name="Kobayashi H."/>
            <person name="Kobayashi N."/>
            <person name="Machita K."/>
            <person name="Maehara T."/>
            <person name="Masukawa M."/>
            <person name="Mizubayashi T."/>
            <person name="Mukai Y."/>
            <person name="Nagasaki H."/>
            <person name="Nagata Y."/>
            <person name="Naito S."/>
            <person name="Nakashima M."/>
            <person name="Nakama Y."/>
            <person name="Nakamichi Y."/>
            <person name="Nakamura M."/>
            <person name="Meguro A."/>
            <person name="Negishi M."/>
            <person name="Ohta I."/>
            <person name="Ohta T."/>
            <person name="Okamoto M."/>
            <person name="Ono N."/>
            <person name="Saji S."/>
            <person name="Sakaguchi M."/>
            <person name="Sakai K."/>
            <person name="Shibata M."/>
            <person name="Shimokawa T."/>
            <person name="Song J."/>
            <person name="Takazaki Y."/>
            <person name="Terasawa K."/>
            <person name="Tsugane M."/>
            <person name="Tsuji K."/>
            <person name="Ueda S."/>
            <person name="Waki K."/>
            <person name="Yamagata H."/>
            <person name="Yamamoto M."/>
            <person name="Yamamoto S."/>
            <person name="Yamane H."/>
            <person name="Yoshiki S."/>
            <person name="Yoshihara R."/>
            <person name="Yukawa K."/>
            <person name="Zhong H."/>
            <person name="Yano M."/>
            <person name="Yuan Q."/>
            <person name="Ouyang S."/>
            <person name="Liu J."/>
            <person name="Jones K.M."/>
            <person name="Gansberger K."/>
            <person name="Moffat K."/>
            <person name="Hill J."/>
            <person name="Bera J."/>
            <person name="Fadrosh D."/>
            <person name="Jin S."/>
            <person name="Johri S."/>
            <person name="Kim M."/>
            <person name="Overton L."/>
            <person name="Reardon M."/>
            <person name="Tsitrin T."/>
            <person name="Vuong H."/>
            <person name="Weaver B."/>
            <person name="Ciecko A."/>
            <person name="Tallon L."/>
            <person name="Jackson J."/>
            <person name="Pai G."/>
            <person name="Aken S.V."/>
            <person name="Utterback T."/>
            <person name="Reidmuller S."/>
            <person name="Feldblyum T."/>
            <person name="Hsiao J."/>
            <person name="Zismann V."/>
            <person name="Iobst S."/>
            <person name="de Vazeille A.R."/>
            <person name="Buell C.R."/>
            <person name="Ying K."/>
            <person name="Li Y."/>
            <person name="Lu T."/>
            <person name="Huang Y."/>
            <person name="Zhao Q."/>
            <person name="Feng Q."/>
            <person name="Zhang L."/>
            <person name="Zhu J."/>
            <person name="Weng Q."/>
            <person name="Mu J."/>
            <person name="Lu Y."/>
            <person name="Fan D."/>
            <person name="Liu Y."/>
            <person name="Guan J."/>
            <person name="Zhang Y."/>
            <person name="Yu S."/>
            <person name="Liu X."/>
            <person name="Zhang Y."/>
            <person name="Hong G."/>
            <person name="Han B."/>
            <person name="Choisne N."/>
            <person name="Demange N."/>
            <person name="Orjeda G."/>
            <person name="Samain S."/>
            <person name="Cattolico L."/>
            <person name="Pelletier E."/>
            <person name="Couloux A."/>
            <person name="Segurens B."/>
            <person name="Wincker P."/>
            <person name="D'Hont A."/>
            <person name="Scarpelli C."/>
            <person name="Weissenbach J."/>
            <person name="Salanoubat M."/>
            <person name="Quetier F."/>
            <person name="Yu Y."/>
            <person name="Kim H.R."/>
            <person name="Rambo T."/>
            <person name="Currie J."/>
            <person name="Collura K."/>
            <person name="Luo M."/>
            <person name="Yang T."/>
            <person name="Ammiraju J.S.S."/>
            <person name="Engler F."/>
            <person name="Soderlund C."/>
            <person name="Wing R.A."/>
            <person name="Palmer L.E."/>
            <person name="de la Bastide M."/>
            <person name="Spiegel L."/>
            <person name="Nascimento L."/>
            <person name="Zutavern T."/>
            <person name="O'Shaughnessy A."/>
            <person name="Dike S."/>
            <person name="Dedhia N."/>
            <person name="Preston R."/>
            <person name="Balija V."/>
            <person name="McCombie W.R."/>
            <person name="Chow T."/>
            <person name="Chen H."/>
            <person name="Chung M."/>
            <person name="Chen C."/>
            <person name="Shaw J."/>
            <person name="Wu H."/>
            <person name="Hsiao K."/>
            <person name="Chao Y."/>
            <person name="Chu M."/>
            <person name="Cheng C."/>
            <person name="Hour A."/>
            <person name="Lee P."/>
            <person name="Lin S."/>
            <person name="Lin Y."/>
            <person name="Liou J."/>
            <person name="Liu S."/>
            <person name="Hsing Y."/>
            <person name="Raghuvanshi S."/>
            <person name="Mohanty A."/>
            <person name="Bharti A.K."/>
            <person name="Gaur A."/>
            <person name="Gupta V."/>
            <person name="Kumar D."/>
            <person name="Ravi V."/>
            <person name="Vij S."/>
            <person name="Kapur A."/>
            <person name="Khurana P."/>
            <person name="Khurana P."/>
            <person name="Khurana J.P."/>
            <person name="Tyagi A.K."/>
            <person name="Gaikwad K."/>
            <person name="Singh A."/>
            <person name="Dalal V."/>
            <person name="Srivastava S."/>
            <person name="Dixit A."/>
            <person name="Pal A.K."/>
            <person name="Ghazi I.A."/>
            <person name="Yadav M."/>
            <person name="Pandit A."/>
            <person name="Bhargava A."/>
            <person name="Sureshbabu K."/>
            <person name="Batra K."/>
            <person name="Sharma T.R."/>
            <person name="Mohapatra T."/>
            <person name="Singh N.K."/>
            <person name="Messing J."/>
            <person name="Nelson A.B."/>
            <person name="Fuks G."/>
            <person name="Kavchok S."/>
            <person name="Keizer G."/>
            <person name="Linton E."/>
            <person name="Llaca V."/>
            <person name="Song R."/>
            <person name="Tanyolac B."/>
            <person name="Young S."/>
            <person name="Ho-Il K."/>
            <person name="Hahn J.H."/>
            <person name="Sangsakoo G."/>
            <person name="Vanavichit A."/>
            <person name="de Mattos Luiz.A.T."/>
            <person name="Zimmer P.D."/>
            <person name="Malone G."/>
            <person name="Dellagostin O."/>
            <person name="de Oliveira A.C."/>
            <person name="Bevan M."/>
            <person name="Bancroft I."/>
            <person name="Minx P."/>
            <person name="Cordum H."/>
            <person name="Wilson R."/>
            <person name="Cheng Z."/>
            <person name="Jin W."/>
            <person name="Jiang J."/>
            <person name="Leong S.A."/>
            <person name="Iwama H."/>
            <person name="Gojobori T."/>
            <person name="Itoh T."/>
            <person name="Niimura Y."/>
            <person name="Fujii Y."/>
            <person name="Habara T."/>
            <person name="Sakai H."/>
            <person name="Sato Y."/>
            <person name="Wilson G."/>
            <person name="Kumar K."/>
            <person name="McCouch S."/>
            <person name="Juretic N."/>
            <person name="Hoen D."/>
            <person name="Wright S."/>
            <person name="Bruskiewich R."/>
            <person name="Bureau T."/>
            <person name="Miyao A."/>
            <person name="Hirochika H."/>
            <person name="Nishikawa T."/>
            <person name="Kadowaki K."/>
            <person name="Sugiura M."/>
            <person name="Burr B."/>
            <person name="Sasaki T."/>
        </authorList>
    </citation>
    <scope>NUCLEOTIDE SEQUENCE [LARGE SCALE GENOMIC DNA]</scope>
    <source>
        <strain evidence="2">cv. Nipponbare</strain>
    </source>
</reference>
<dbReference type="PaxDb" id="39947-A0A0P0WKF2"/>
<protein>
    <submittedName>
        <fullName evidence="1">Os05g0291600 protein</fullName>
    </submittedName>
</protein>
<organism evidence="1 2">
    <name type="scientific">Oryza sativa subsp. japonica</name>
    <name type="common">Rice</name>
    <dbReference type="NCBI Taxonomy" id="39947"/>
    <lineage>
        <taxon>Eukaryota</taxon>
        <taxon>Viridiplantae</taxon>
        <taxon>Streptophyta</taxon>
        <taxon>Embryophyta</taxon>
        <taxon>Tracheophyta</taxon>
        <taxon>Spermatophyta</taxon>
        <taxon>Magnoliopsida</taxon>
        <taxon>Liliopsida</taxon>
        <taxon>Poales</taxon>
        <taxon>Poaceae</taxon>
        <taxon>BOP clade</taxon>
        <taxon>Oryzoideae</taxon>
        <taxon>Oryzeae</taxon>
        <taxon>Oryzinae</taxon>
        <taxon>Oryza</taxon>
        <taxon>Oryza sativa</taxon>
    </lineage>
</organism>
<evidence type="ECO:0000313" key="2">
    <source>
        <dbReference type="Proteomes" id="UP000059680"/>
    </source>
</evidence>